<sequence>MADLAVNFLLQNLQRLQIYRPHLIHGAENHLEMLENNLHLFQAFLKDSTKKRLTEDESVRDVIRQINDVVYEAEDIIDVIVSQAAERKTKKYFLRAFQTPAEKLLLAIVKSVESLGLKVRDIYGDRSTIDFDGVHINDDELAPPRFNSFPLLIDFP</sequence>
<keyword evidence="2" id="KW-0433">Leucine-rich repeat</keyword>
<dbReference type="Pfam" id="PF18052">
    <property type="entry name" value="Rx_N"/>
    <property type="match status" value="1"/>
</dbReference>
<proteinExistence type="inferred from homology"/>
<evidence type="ECO:0000256" key="3">
    <source>
        <dbReference type="ARBA" id="ARBA00022737"/>
    </source>
</evidence>
<comment type="similarity">
    <text evidence="1">Belongs to the disease resistance NB-LRR family.</text>
</comment>
<evidence type="ECO:0000256" key="1">
    <source>
        <dbReference type="ARBA" id="ARBA00008894"/>
    </source>
</evidence>
<dbReference type="Proteomes" id="UP000231279">
    <property type="component" value="Unassembled WGS sequence"/>
</dbReference>
<name>A0A2G9G553_9LAMI</name>
<protein>
    <recommendedName>
        <fullName evidence="7">Disease resistance N-terminal domain-containing protein</fullName>
    </recommendedName>
</protein>
<dbReference type="EMBL" id="NKXS01007042">
    <property type="protein sequence ID" value="PIN00322.1"/>
    <property type="molecule type" value="Genomic_DNA"/>
</dbReference>
<evidence type="ECO:0000256" key="5">
    <source>
        <dbReference type="ARBA" id="ARBA00022821"/>
    </source>
</evidence>
<dbReference type="InterPro" id="IPR038005">
    <property type="entry name" value="RX-like_CC"/>
</dbReference>
<reference evidence="9" key="1">
    <citation type="journal article" date="2018" name="Gigascience">
        <title>Genome assembly of the Pink Ipe (Handroanthus impetiginosus, Bignoniaceae), a highly valued, ecologically keystone Neotropical timber forest tree.</title>
        <authorList>
            <person name="Silva-Junior O.B."/>
            <person name="Grattapaglia D."/>
            <person name="Novaes E."/>
            <person name="Collevatti R.G."/>
        </authorList>
    </citation>
    <scope>NUCLEOTIDE SEQUENCE [LARGE SCALE GENOMIC DNA]</scope>
    <source>
        <strain evidence="9">cv. UFG-1</strain>
    </source>
</reference>
<dbReference type="OrthoDB" id="1933539at2759"/>
<keyword evidence="4" id="KW-0547">Nucleotide-binding</keyword>
<dbReference type="InterPro" id="IPR041118">
    <property type="entry name" value="Rx_N"/>
</dbReference>
<keyword evidence="6" id="KW-0067">ATP-binding</keyword>
<evidence type="ECO:0000313" key="9">
    <source>
        <dbReference type="Proteomes" id="UP000231279"/>
    </source>
</evidence>
<feature type="domain" description="Disease resistance N-terminal" evidence="7">
    <location>
        <begin position="5"/>
        <end position="91"/>
    </location>
</feature>
<dbReference type="Gene3D" id="1.20.5.4130">
    <property type="match status" value="1"/>
</dbReference>
<dbReference type="GO" id="GO:0006952">
    <property type="term" value="P:defense response"/>
    <property type="evidence" value="ECO:0007669"/>
    <property type="project" value="UniProtKB-KW"/>
</dbReference>
<evidence type="ECO:0000256" key="6">
    <source>
        <dbReference type="ARBA" id="ARBA00022840"/>
    </source>
</evidence>
<dbReference type="AlphaFoldDB" id="A0A2G9G553"/>
<evidence type="ECO:0000256" key="2">
    <source>
        <dbReference type="ARBA" id="ARBA00022614"/>
    </source>
</evidence>
<accession>A0A2G9G553</accession>
<organism evidence="8 9">
    <name type="scientific">Handroanthus impetiginosus</name>
    <dbReference type="NCBI Taxonomy" id="429701"/>
    <lineage>
        <taxon>Eukaryota</taxon>
        <taxon>Viridiplantae</taxon>
        <taxon>Streptophyta</taxon>
        <taxon>Embryophyta</taxon>
        <taxon>Tracheophyta</taxon>
        <taxon>Spermatophyta</taxon>
        <taxon>Magnoliopsida</taxon>
        <taxon>eudicotyledons</taxon>
        <taxon>Gunneridae</taxon>
        <taxon>Pentapetalae</taxon>
        <taxon>asterids</taxon>
        <taxon>lamiids</taxon>
        <taxon>Lamiales</taxon>
        <taxon>Bignoniaceae</taxon>
        <taxon>Crescentiina</taxon>
        <taxon>Tabebuia alliance</taxon>
        <taxon>Handroanthus</taxon>
    </lineage>
</organism>
<dbReference type="STRING" id="429701.A0A2G9G553"/>
<gene>
    <name evidence="8" type="ORF">CDL12_27180</name>
</gene>
<evidence type="ECO:0000259" key="7">
    <source>
        <dbReference type="Pfam" id="PF18052"/>
    </source>
</evidence>
<dbReference type="CDD" id="cd14798">
    <property type="entry name" value="RX-CC_like"/>
    <property type="match status" value="1"/>
</dbReference>
<evidence type="ECO:0000256" key="4">
    <source>
        <dbReference type="ARBA" id="ARBA00022741"/>
    </source>
</evidence>
<keyword evidence="5" id="KW-0611">Plant defense</keyword>
<keyword evidence="9" id="KW-1185">Reference proteome</keyword>
<keyword evidence="3" id="KW-0677">Repeat</keyword>
<evidence type="ECO:0000313" key="8">
    <source>
        <dbReference type="EMBL" id="PIN00322.1"/>
    </source>
</evidence>
<dbReference type="GO" id="GO:0005524">
    <property type="term" value="F:ATP binding"/>
    <property type="evidence" value="ECO:0007669"/>
    <property type="project" value="UniProtKB-KW"/>
</dbReference>
<comment type="caution">
    <text evidence="8">The sequence shown here is derived from an EMBL/GenBank/DDBJ whole genome shotgun (WGS) entry which is preliminary data.</text>
</comment>